<name>A0A935C909_9BACT</name>
<dbReference type="RefSeq" id="WP_201430970.1">
    <property type="nucleotide sequence ID" value="NZ_JAEQBW010000003.1"/>
</dbReference>
<dbReference type="EMBL" id="JAEQBW010000003">
    <property type="protein sequence ID" value="MBK6265302.1"/>
    <property type="molecule type" value="Genomic_DNA"/>
</dbReference>
<comment type="caution">
    <text evidence="1">The sequence shown here is derived from an EMBL/GenBank/DDBJ whole genome shotgun (WGS) entry which is preliminary data.</text>
</comment>
<dbReference type="InterPro" id="IPR011990">
    <property type="entry name" value="TPR-like_helical_dom_sf"/>
</dbReference>
<accession>A0A935C909</accession>
<organism evidence="1 2">
    <name type="scientific">Marivirga aurantiaca</name>
    <dbReference type="NCBI Taxonomy" id="2802615"/>
    <lineage>
        <taxon>Bacteria</taxon>
        <taxon>Pseudomonadati</taxon>
        <taxon>Bacteroidota</taxon>
        <taxon>Cytophagia</taxon>
        <taxon>Cytophagales</taxon>
        <taxon>Marivirgaceae</taxon>
        <taxon>Marivirga</taxon>
    </lineage>
</organism>
<evidence type="ECO:0008006" key="3">
    <source>
        <dbReference type="Google" id="ProtNLM"/>
    </source>
</evidence>
<proteinExistence type="predicted"/>
<dbReference type="Gene3D" id="1.25.40.10">
    <property type="entry name" value="Tetratricopeptide repeat domain"/>
    <property type="match status" value="1"/>
</dbReference>
<sequence>MKKLIILLIVLLPVVGVAQESKFNTEMNSLVKGLDTANKQPMFVDLLNGFYRVSEMEKEEWLPKYYAAYCNIRLSTFSQDPDKIDEYLDKAMSLCKEVEDYTSNSEILAIMGRIAFMKTSLDPMTRGPKYSTMTKEFLNEALAINPKNPRAHLIYSQYYYYTPEFFGGDKETSCAHLEKSKNVFAVQNSKDGIDPRWGANLTDILIKTNCN</sequence>
<protein>
    <recommendedName>
        <fullName evidence="3">Tetratricopeptide repeat protein</fullName>
    </recommendedName>
</protein>
<keyword evidence="2" id="KW-1185">Reference proteome</keyword>
<evidence type="ECO:0000313" key="1">
    <source>
        <dbReference type="EMBL" id="MBK6265302.1"/>
    </source>
</evidence>
<evidence type="ECO:0000313" key="2">
    <source>
        <dbReference type="Proteomes" id="UP000611723"/>
    </source>
</evidence>
<reference evidence="1" key="1">
    <citation type="submission" date="2021-01" db="EMBL/GenBank/DDBJ databases">
        <title>Marivirga aurantiaca sp. nov., isolated from intertidal surface sediments.</title>
        <authorList>
            <person name="Zhang M."/>
        </authorList>
    </citation>
    <scope>NUCLEOTIDE SEQUENCE</scope>
    <source>
        <strain evidence="1">S37H4</strain>
    </source>
</reference>
<dbReference type="AlphaFoldDB" id="A0A935C909"/>
<gene>
    <name evidence="1" type="ORF">JKA74_09640</name>
</gene>
<dbReference type="Proteomes" id="UP000611723">
    <property type="component" value="Unassembled WGS sequence"/>
</dbReference>